<name>A0A1Q5T359_9EURO</name>
<dbReference type="Gene3D" id="3.30.420.10">
    <property type="entry name" value="Ribonuclease H-like superfamily/Ribonuclease H"/>
    <property type="match status" value="1"/>
</dbReference>
<evidence type="ECO:0000313" key="1">
    <source>
        <dbReference type="EMBL" id="OKO94678.1"/>
    </source>
</evidence>
<protein>
    <submittedName>
        <fullName evidence="1">Uncharacterized protein</fullName>
    </submittedName>
</protein>
<dbReference type="EMBL" id="MNBE01000716">
    <property type="protein sequence ID" value="OKO94678.1"/>
    <property type="molecule type" value="Genomic_DNA"/>
</dbReference>
<dbReference type="AlphaFoldDB" id="A0A1Q5T359"/>
<organism evidence="1 2">
    <name type="scientific">Penicillium subrubescens</name>
    <dbReference type="NCBI Taxonomy" id="1316194"/>
    <lineage>
        <taxon>Eukaryota</taxon>
        <taxon>Fungi</taxon>
        <taxon>Dikarya</taxon>
        <taxon>Ascomycota</taxon>
        <taxon>Pezizomycotina</taxon>
        <taxon>Eurotiomycetes</taxon>
        <taxon>Eurotiomycetidae</taxon>
        <taxon>Eurotiales</taxon>
        <taxon>Aspergillaceae</taxon>
        <taxon>Penicillium</taxon>
    </lineage>
</organism>
<comment type="caution">
    <text evidence="1">The sequence shown here is derived from an EMBL/GenBank/DDBJ whole genome shotgun (WGS) entry which is preliminary data.</text>
</comment>
<dbReference type="InterPro" id="IPR012337">
    <property type="entry name" value="RNaseH-like_sf"/>
</dbReference>
<dbReference type="CDD" id="cd09276">
    <property type="entry name" value="Rnase_HI_RT_non_LTR"/>
    <property type="match status" value="1"/>
</dbReference>
<reference evidence="1 2" key="1">
    <citation type="submission" date="2016-10" db="EMBL/GenBank/DDBJ databases">
        <title>Genome sequence of the ascomycete fungus Penicillium subrubescens.</title>
        <authorList>
            <person name="De Vries R.P."/>
            <person name="Peng M."/>
            <person name="Dilokpimol A."/>
            <person name="Hilden K."/>
            <person name="Makela M.R."/>
            <person name="Grigoriev I."/>
            <person name="Riley R."/>
            <person name="Granchi Z."/>
        </authorList>
    </citation>
    <scope>NUCLEOTIDE SEQUENCE [LARGE SCALE GENOMIC DNA]</scope>
    <source>
        <strain evidence="1 2">CBS 132785</strain>
    </source>
</reference>
<feature type="non-terminal residue" evidence="1">
    <location>
        <position position="194"/>
    </location>
</feature>
<dbReference type="Proteomes" id="UP000186955">
    <property type="component" value="Unassembled WGS sequence"/>
</dbReference>
<evidence type="ECO:0000313" key="2">
    <source>
        <dbReference type="Proteomes" id="UP000186955"/>
    </source>
</evidence>
<dbReference type="STRING" id="1316194.A0A1Q5T359"/>
<dbReference type="GO" id="GO:0003676">
    <property type="term" value="F:nucleic acid binding"/>
    <property type="evidence" value="ECO:0007669"/>
    <property type="project" value="InterPro"/>
</dbReference>
<sequence>MNRLVKETAVRLRTGPTFAVPPTMLRSRPAEEREWAGWTPMEAQTWKTGGCLTAPPGTLARHWESRKAFVQAPWQAPPEVIIEDREVAVRSHDQIVSKDPRARPWILYTDGSGVEGKIGAAAVDLQNHHTHSQMGDDDTSTVYAAELRGIEMALNSTLESTAPWVTQVKNGLVIFADSQAALKALRQPRMPSGQ</sequence>
<dbReference type="SUPFAM" id="SSF53098">
    <property type="entry name" value="Ribonuclease H-like"/>
    <property type="match status" value="1"/>
</dbReference>
<proteinExistence type="predicted"/>
<dbReference type="InterPro" id="IPR036397">
    <property type="entry name" value="RNaseH_sf"/>
</dbReference>
<accession>A0A1Q5T359</accession>
<gene>
    <name evidence="1" type="ORF">PENSUB_11516</name>
</gene>
<keyword evidence="2" id="KW-1185">Reference proteome</keyword>